<sequence>MSSSHDNHTTERFGFADDGVIPNHPSFELLVHRAAFAPEPGEPAVSAEQLFGANGWGGFWRDGIYPFHHYHSTCHEALGVAQGWAEVRFGGESGGRTLRLEAGDVAVVPAGTGHCRVAASEDFQVVGAYPPDQPFDLIRDAGDHDAAVERIKAVPTPATDPVFGPDGGLRTAWTGLARPAA</sequence>
<proteinExistence type="predicted"/>
<evidence type="ECO:0000313" key="5">
    <source>
        <dbReference type="Proteomes" id="UP001143400"/>
    </source>
</evidence>
<evidence type="ECO:0000313" key="3">
    <source>
        <dbReference type="EMBL" id="MBM7850598.1"/>
    </source>
</evidence>
<dbReference type="PANTHER" id="PTHR36448:SF2">
    <property type="entry name" value="CUPIN TYPE-1 DOMAIN-CONTAINING PROTEIN"/>
    <property type="match status" value="1"/>
</dbReference>
<reference evidence="2" key="1">
    <citation type="journal article" date="2014" name="Int. J. Syst. Evol. Microbiol.">
        <title>Complete genome sequence of Corynebacterium casei LMG S-19264T (=DSM 44701T), isolated from a smear-ripened cheese.</title>
        <authorList>
            <consortium name="US DOE Joint Genome Institute (JGI-PGF)"/>
            <person name="Walter F."/>
            <person name="Albersmeier A."/>
            <person name="Kalinowski J."/>
            <person name="Ruckert C."/>
        </authorList>
    </citation>
    <scope>NUCLEOTIDE SEQUENCE</scope>
    <source>
        <strain evidence="2">VKM B-1606</strain>
    </source>
</reference>
<dbReference type="EMBL" id="JAFBCY010000001">
    <property type="protein sequence ID" value="MBM7850598.1"/>
    <property type="molecule type" value="Genomic_DNA"/>
</dbReference>
<feature type="domain" description="Cupin type-1" evidence="1">
    <location>
        <begin position="69"/>
        <end position="127"/>
    </location>
</feature>
<dbReference type="AlphaFoldDB" id="A0A9W6ISU1"/>
<dbReference type="RefSeq" id="WP_204949004.1">
    <property type="nucleotide sequence ID" value="NZ_BSFF01000002.1"/>
</dbReference>
<name>A0A9W6ISU1_9HYPH</name>
<dbReference type="EMBL" id="BSFF01000002">
    <property type="protein sequence ID" value="GLK55892.1"/>
    <property type="molecule type" value="Genomic_DNA"/>
</dbReference>
<protein>
    <submittedName>
        <fullName evidence="2">Cupin</fullName>
    </submittedName>
    <submittedName>
        <fullName evidence="3">Uncharacterized protein YjlB</fullName>
    </submittedName>
</protein>
<dbReference type="InterPro" id="IPR011051">
    <property type="entry name" value="RmlC_Cupin_sf"/>
</dbReference>
<dbReference type="SUPFAM" id="SSF51182">
    <property type="entry name" value="RmlC-like cupins"/>
    <property type="match status" value="1"/>
</dbReference>
<organism evidence="2 5">
    <name type="scientific">Methylopila capsulata</name>
    <dbReference type="NCBI Taxonomy" id="61654"/>
    <lineage>
        <taxon>Bacteria</taxon>
        <taxon>Pseudomonadati</taxon>
        <taxon>Pseudomonadota</taxon>
        <taxon>Alphaproteobacteria</taxon>
        <taxon>Hyphomicrobiales</taxon>
        <taxon>Methylopilaceae</taxon>
        <taxon>Methylopila</taxon>
    </lineage>
</organism>
<dbReference type="Pfam" id="PF00190">
    <property type="entry name" value="Cupin_1"/>
    <property type="match status" value="1"/>
</dbReference>
<dbReference type="PIRSF" id="PIRSF019307">
    <property type="entry name" value="UCP019307"/>
    <property type="match status" value="1"/>
</dbReference>
<evidence type="ECO:0000313" key="2">
    <source>
        <dbReference type="EMBL" id="GLK55892.1"/>
    </source>
</evidence>
<dbReference type="CDD" id="cd02219">
    <property type="entry name" value="cupin_YjlB-like"/>
    <property type="match status" value="1"/>
</dbReference>
<dbReference type="Gene3D" id="2.60.120.10">
    <property type="entry name" value="Jelly Rolls"/>
    <property type="match status" value="1"/>
</dbReference>
<dbReference type="Proteomes" id="UP000758856">
    <property type="component" value="Unassembled WGS sequence"/>
</dbReference>
<dbReference type="PANTHER" id="PTHR36448">
    <property type="entry name" value="BLR7373 PROTEIN"/>
    <property type="match status" value="1"/>
</dbReference>
<reference evidence="3 4" key="2">
    <citation type="submission" date="2021-01" db="EMBL/GenBank/DDBJ databases">
        <title>Genomic Encyclopedia of Type Strains, Phase IV (KMG-IV): sequencing the most valuable type-strain genomes for metagenomic binning, comparative biology and taxonomic classification.</title>
        <authorList>
            <person name="Goeker M."/>
        </authorList>
    </citation>
    <scope>NUCLEOTIDE SEQUENCE [LARGE SCALE GENOMIC DNA]</scope>
    <source>
        <strain evidence="3 4">DSM 6130</strain>
    </source>
</reference>
<comment type="caution">
    <text evidence="2">The sequence shown here is derived from an EMBL/GenBank/DDBJ whole genome shotgun (WGS) entry which is preliminary data.</text>
</comment>
<dbReference type="Proteomes" id="UP001143400">
    <property type="component" value="Unassembled WGS sequence"/>
</dbReference>
<evidence type="ECO:0000313" key="4">
    <source>
        <dbReference type="Proteomes" id="UP000758856"/>
    </source>
</evidence>
<dbReference type="InterPro" id="IPR006045">
    <property type="entry name" value="Cupin_1"/>
</dbReference>
<dbReference type="InterPro" id="IPR014500">
    <property type="entry name" value="UCP019307_cupin"/>
</dbReference>
<keyword evidence="4" id="KW-1185">Reference proteome</keyword>
<reference evidence="2" key="3">
    <citation type="submission" date="2023-01" db="EMBL/GenBank/DDBJ databases">
        <authorList>
            <person name="Sun Q."/>
            <person name="Evtushenko L."/>
        </authorList>
    </citation>
    <scope>NUCLEOTIDE SEQUENCE</scope>
    <source>
        <strain evidence="2">VKM B-1606</strain>
    </source>
</reference>
<evidence type="ECO:0000259" key="1">
    <source>
        <dbReference type="Pfam" id="PF00190"/>
    </source>
</evidence>
<dbReference type="InterPro" id="IPR047121">
    <property type="entry name" value="YjiB-like"/>
</dbReference>
<gene>
    <name evidence="2" type="ORF">GCM10008170_19110</name>
    <name evidence="3" type="ORF">JOD31_000810</name>
</gene>
<accession>A0A9W6ISU1</accession>
<dbReference type="InterPro" id="IPR014710">
    <property type="entry name" value="RmlC-like_jellyroll"/>
</dbReference>